<feature type="compositionally biased region" description="Pro residues" evidence="4">
    <location>
        <begin position="106"/>
        <end position="116"/>
    </location>
</feature>
<feature type="compositionally biased region" description="Pro residues" evidence="4">
    <location>
        <begin position="50"/>
        <end position="87"/>
    </location>
</feature>
<evidence type="ECO:0000256" key="4">
    <source>
        <dbReference type="SAM" id="MobiDB-lite"/>
    </source>
</evidence>
<evidence type="ECO:0000256" key="1">
    <source>
        <dbReference type="ARBA" id="ARBA00004370"/>
    </source>
</evidence>
<feature type="region of interest" description="Disordered" evidence="4">
    <location>
        <begin position="44"/>
        <end position="118"/>
    </location>
</feature>
<evidence type="ECO:0000256" key="3">
    <source>
        <dbReference type="ARBA" id="ARBA00023136"/>
    </source>
</evidence>
<accession>A0A7N0UX64</accession>
<name>A0A7N0UX64_KALFE</name>
<keyword evidence="3" id="KW-0472">Membrane</keyword>
<dbReference type="EnsemblPlants" id="Kaladp0088s0040.2.v1.1">
    <property type="protein sequence ID" value="Kaladp0088s0040.2.v1.1"/>
    <property type="gene ID" value="Kaladp0088s0040.v1.1"/>
</dbReference>
<keyword evidence="6" id="KW-1185">Reference proteome</keyword>
<comment type="subcellular location">
    <subcellularLocation>
        <location evidence="1">Membrane</location>
    </subcellularLocation>
</comment>
<dbReference type="Gramene" id="Kaladp0088s0040.2.v1.1">
    <property type="protein sequence ID" value="Kaladp0088s0040.2.v1.1"/>
    <property type="gene ID" value="Kaladp0088s0040.v1.1"/>
</dbReference>
<evidence type="ECO:0000313" key="6">
    <source>
        <dbReference type="Proteomes" id="UP000594263"/>
    </source>
</evidence>
<dbReference type="OMA" id="PRNDYTH"/>
<dbReference type="AlphaFoldDB" id="A0A7N0UX64"/>
<sequence>MGWSFLGSYKSLVFVAIQINTRLLLRCDNLQEGMSYNHVHVSHVRNDDQYPPPGSGYPAPFPGPDSFNPGPPPPPGNFQPPPPPPPTYGGGSYGYDGYQGYFDQGYPPPPPRPLPPQHYNHYQPPNDYDYNYGCDSFLRRCLGFLCCCWLLEACCF</sequence>
<dbReference type="PANTHER" id="PTHR47564:SF1">
    <property type="entry name" value="CYSTEINE-RICH AND TRANSMEMBRANE DOMAIN-CONTAINING PROTEIN 1"/>
    <property type="match status" value="1"/>
</dbReference>
<evidence type="ECO:0000256" key="2">
    <source>
        <dbReference type="ARBA" id="ARBA00009444"/>
    </source>
</evidence>
<organism evidence="5 6">
    <name type="scientific">Kalanchoe fedtschenkoi</name>
    <name type="common">Lavender scallops</name>
    <name type="synonym">South American air plant</name>
    <dbReference type="NCBI Taxonomy" id="63787"/>
    <lineage>
        <taxon>Eukaryota</taxon>
        <taxon>Viridiplantae</taxon>
        <taxon>Streptophyta</taxon>
        <taxon>Embryophyta</taxon>
        <taxon>Tracheophyta</taxon>
        <taxon>Spermatophyta</taxon>
        <taxon>Magnoliopsida</taxon>
        <taxon>eudicotyledons</taxon>
        <taxon>Gunneridae</taxon>
        <taxon>Pentapetalae</taxon>
        <taxon>Saxifragales</taxon>
        <taxon>Crassulaceae</taxon>
        <taxon>Kalanchoe</taxon>
    </lineage>
</organism>
<dbReference type="EnsemblPlants" id="Kaladp0088s0040.1.v1.1">
    <property type="protein sequence ID" value="Kaladp0088s0040.1.v1.1"/>
    <property type="gene ID" value="Kaladp0088s0040.v1.1"/>
</dbReference>
<comment type="similarity">
    <text evidence="2">Belongs to the CYSTM1 family.</text>
</comment>
<dbReference type="Gramene" id="Kaladp0088s0040.1.v1.1">
    <property type="protein sequence ID" value="Kaladp0088s0040.1.v1.1"/>
    <property type="gene ID" value="Kaladp0088s0040.v1.1"/>
</dbReference>
<protein>
    <submittedName>
        <fullName evidence="5">Uncharacterized protein</fullName>
    </submittedName>
</protein>
<dbReference type="Proteomes" id="UP000594263">
    <property type="component" value="Unplaced"/>
</dbReference>
<proteinExistence type="inferred from homology"/>
<dbReference type="PANTHER" id="PTHR47564">
    <property type="entry name" value="CYSTEINE-RICH AND TRANSMEMBRANE DOMAIN-CONTAINING PROTEIN 1"/>
    <property type="match status" value="1"/>
</dbReference>
<evidence type="ECO:0000313" key="5">
    <source>
        <dbReference type="EnsemblPlants" id="Kaladp0088s0040.2.v1.1"/>
    </source>
</evidence>
<dbReference type="GO" id="GO:0016020">
    <property type="term" value="C:membrane"/>
    <property type="evidence" value="ECO:0007669"/>
    <property type="project" value="UniProtKB-SubCell"/>
</dbReference>
<dbReference type="InterPro" id="IPR043240">
    <property type="entry name" value="CYSTM1-like"/>
</dbReference>
<feature type="compositionally biased region" description="Low complexity" evidence="4">
    <location>
        <begin position="95"/>
        <end position="105"/>
    </location>
</feature>
<reference evidence="5" key="1">
    <citation type="submission" date="2021-01" db="UniProtKB">
        <authorList>
            <consortium name="EnsemblPlants"/>
        </authorList>
    </citation>
    <scope>IDENTIFICATION</scope>
</reference>